<keyword evidence="8 10" id="KW-0675">Receptor</keyword>
<evidence type="ECO:0000256" key="8">
    <source>
        <dbReference type="ARBA" id="ARBA00023170"/>
    </source>
</evidence>
<keyword evidence="6 10" id="KW-1133">Transmembrane helix</keyword>
<evidence type="ECO:0000256" key="3">
    <source>
        <dbReference type="ARBA" id="ARBA00022606"/>
    </source>
</evidence>
<keyword evidence="4 10" id="KW-0812">Transmembrane</keyword>
<feature type="transmembrane region" description="Helical" evidence="10">
    <location>
        <begin position="79"/>
        <end position="99"/>
    </location>
</feature>
<dbReference type="AlphaFoldDB" id="A0A8N1S4C8"/>
<accession>A0A8N1S4C8</accession>
<dbReference type="GO" id="GO:0007165">
    <property type="term" value="P:signal transduction"/>
    <property type="evidence" value="ECO:0007669"/>
    <property type="project" value="UniProtKB-KW"/>
</dbReference>
<feature type="transmembrane region" description="Helical" evidence="10">
    <location>
        <begin position="250"/>
        <end position="270"/>
    </location>
</feature>
<keyword evidence="2" id="KW-1003">Cell membrane</keyword>
<gene>
    <name evidence="12" type="primary">LOC105425252</name>
</gene>
<evidence type="ECO:0000256" key="6">
    <source>
        <dbReference type="ARBA" id="ARBA00022989"/>
    </source>
</evidence>
<name>A0A8N1S4C8_9HYME</name>
<dbReference type="OrthoDB" id="7551260at2759"/>
<keyword evidence="7 10" id="KW-0472">Membrane</keyword>
<keyword evidence="5 10" id="KW-0552">Olfaction</keyword>
<protein>
    <recommendedName>
        <fullName evidence="10">Odorant receptor</fullName>
    </recommendedName>
</protein>
<evidence type="ECO:0000256" key="10">
    <source>
        <dbReference type="RuleBase" id="RU351113"/>
    </source>
</evidence>
<evidence type="ECO:0000256" key="7">
    <source>
        <dbReference type="ARBA" id="ARBA00023136"/>
    </source>
</evidence>
<evidence type="ECO:0000256" key="5">
    <source>
        <dbReference type="ARBA" id="ARBA00022725"/>
    </source>
</evidence>
<dbReference type="GeneID" id="105425252"/>
<sequence>MSSPETQYCTFNKFQFLAIGLWPYQQSEFARFQFIFFCVILLTSVIFQLQHTHNEIKDENEIVIIEKYDCIARRYTNSFTTFAVCGIIFGLTLNVWLLINIDVPINTTQLYQFPIIMEYFFDHEMYFYFSLLHVNAAVCIGATALLAIGSLMITYIIHVCGMFKIASYRIENAMDINILQNITMENDIFMYDGIICAVKIHRQALKLSKNLQSAVQVMIFCLVVCGVTSLSLNLYQIFQIASFKNDVQELLLSSLFVFVIVLYMFIANYIGQKALEHNNHIFATAYNVQWYKAPLHVQKMILFLLQKGVKEHTLNLGGLLHGSMECFATLLKTSVSYFTVIHSMQ</sequence>
<evidence type="ECO:0000256" key="9">
    <source>
        <dbReference type="ARBA" id="ARBA00023224"/>
    </source>
</evidence>
<comment type="caution">
    <text evidence="10">Lacks conserved residue(s) required for the propagation of feature annotation.</text>
</comment>
<evidence type="ECO:0000256" key="1">
    <source>
        <dbReference type="ARBA" id="ARBA00004651"/>
    </source>
</evidence>
<dbReference type="Proteomes" id="UP000504615">
    <property type="component" value="Unplaced"/>
</dbReference>
<dbReference type="GO" id="GO:0005549">
    <property type="term" value="F:odorant binding"/>
    <property type="evidence" value="ECO:0007669"/>
    <property type="project" value="InterPro"/>
</dbReference>
<dbReference type="RefSeq" id="XP_025073591.1">
    <property type="nucleotide sequence ID" value="XM_025217806.1"/>
</dbReference>
<reference evidence="12" key="1">
    <citation type="submission" date="2025-08" db="UniProtKB">
        <authorList>
            <consortium name="RefSeq"/>
        </authorList>
    </citation>
    <scope>IDENTIFICATION</scope>
</reference>
<keyword evidence="9 10" id="KW-0807">Transducer</keyword>
<evidence type="ECO:0000256" key="4">
    <source>
        <dbReference type="ARBA" id="ARBA00022692"/>
    </source>
</evidence>
<dbReference type="GO" id="GO:0004984">
    <property type="term" value="F:olfactory receptor activity"/>
    <property type="evidence" value="ECO:0007669"/>
    <property type="project" value="InterPro"/>
</dbReference>
<feature type="transmembrane region" description="Helical" evidence="10">
    <location>
        <begin position="217"/>
        <end position="238"/>
    </location>
</feature>
<evidence type="ECO:0000313" key="12">
    <source>
        <dbReference type="RefSeq" id="XP_025073591.1"/>
    </source>
</evidence>
<evidence type="ECO:0000313" key="11">
    <source>
        <dbReference type="Proteomes" id="UP000504615"/>
    </source>
</evidence>
<comment type="similarity">
    <text evidence="10">Belongs to the insect chemoreceptor superfamily. Heteromeric odorant receptor channel (TC 1.A.69) family.</text>
</comment>
<dbReference type="PANTHER" id="PTHR21137">
    <property type="entry name" value="ODORANT RECEPTOR"/>
    <property type="match status" value="1"/>
</dbReference>
<dbReference type="Pfam" id="PF02949">
    <property type="entry name" value="7tm_6"/>
    <property type="match status" value="1"/>
</dbReference>
<comment type="subcellular location">
    <subcellularLocation>
        <location evidence="1 10">Cell membrane</location>
        <topology evidence="1 10">Multi-pass membrane protein</topology>
    </subcellularLocation>
</comment>
<feature type="transmembrane region" description="Helical" evidence="10">
    <location>
        <begin position="29"/>
        <end position="47"/>
    </location>
</feature>
<feature type="transmembrane region" description="Helical" evidence="10">
    <location>
        <begin position="126"/>
        <end position="157"/>
    </location>
</feature>
<keyword evidence="11" id="KW-1185">Reference proteome</keyword>
<dbReference type="PANTHER" id="PTHR21137:SF35">
    <property type="entry name" value="ODORANT RECEPTOR 19A-RELATED"/>
    <property type="match status" value="1"/>
</dbReference>
<dbReference type="GO" id="GO:0005886">
    <property type="term" value="C:plasma membrane"/>
    <property type="evidence" value="ECO:0007669"/>
    <property type="project" value="UniProtKB-SubCell"/>
</dbReference>
<dbReference type="InterPro" id="IPR004117">
    <property type="entry name" value="7tm6_olfct_rcpt"/>
</dbReference>
<proteinExistence type="inferred from homology"/>
<organism evidence="11 12">
    <name type="scientific">Pogonomyrmex barbatus</name>
    <name type="common">red harvester ant</name>
    <dbReference type="NCBI Taxonomy" id="144034"/>
    <lineage>
        <taxon>Eukaryota</taxon>
        <taxon>Metazoa</taxon>
        <taxon>Ecdysozoa</taxon>
        <taxon>Arthropoda</taxon>
        <taxon>Hexapoda</taxon>
        <taxon>Insecta</taxon>
        <taxon>Pterygota</taxon>
        <taxon>Neoptera</taxon>
        <taxon>Endopterygota</taxon>
        <taxon>Hymenoptera</taxon>
        <taxon>Apocrita</taxon>
        <taxon>Aculeata</taxon>
        <taxon>Formicoidea</taxon>
        <taxon>Formicidae</taxon>
        <taxon>Myrmicinae</taxon>
        <taxon>Pogonomyrmex</taxon>
    </lineage>
</organism>
<evidence type="ECO:0000256" key="2">
    <source>
        <dbReference type="ARBA" id="ARBA00022475"/>
    </source>
</evidence>
<keyword evidence="3 10" id="KW-0716">Sensory transduction</keyword>